<dbReference type="FunFam" id="4.10.280.50:FF:000001">
    <property type="entry name" value="Glutamate decarboxylase"/>
    <property type="match status" value="1"/>
</dbReference>
<keyword evidence="4" id="KW-0663">Pyridoxal phosphate</keyword>
<proteinExistence type="inferred from homology"/>
<evidence type="ECO:0000256" key="5">
    <source>
        <dbReference type="ARBA" id="ARBA00023239"/>
    </source>
</evidence>
<dbReference type="OrthoDB" id="5152799at2759"/>
<comment type="cofactor">
    <cofactor evidence="1">
        <name>pyridoxal 5'-phosphate</name>
        <dbReference type="ChEBI" id="CHEBI:597326"/>
    </cofactor>
</comment>
<dbReference type="GO" id="GO:0030170">
    <property type="term" value="F:pyridoxal phosphate binding"/>
    <property type="evidence" value="ECO:0007669"/>
    <property type="project" value="InterPro"/>
</dbReference>
<dbReference type="GO" id="GO:0005829">
    <property type="term" value="C:cytosol"/>
    <property type="evidence" value="ECO:0007669"/>
    <property type="project" value="TreeGrafter"/>
</dbReference>
<dbReference type="EMBL" id="PJQL01002418">
    <property type="protein sequence ID" value="RCH84250.1"/>
    <property type="molecule type" value="Genomic_DNA"/>
</dbReference>
<dbReference type="Gene3D" id="4.10.280.50">
    <property type="match status" value="1"/>
</dbReference>
<evidence type="ECO:0000256" key="3">
    <source>
        <dbReference type="ARBA" id="ARBA00012421"/>
    </source>
</evidence>
<dbReference type="Proteomes" id="UP000252139">
    <property type="component" value="Unassembled WGS sequence"/>
</dbReference>
<evidence type="ECO:0000256" key="4">
    <source>
        <dbReference type="ARBA" id="ARBA00022898"/>
    </source>
</evidence>
<gene>
    <name evidence="6" type="ORF">CU097_000213</name>
</gene>
<comment type="similarity">
    <text evidence="2">Belongs to the group II decarboxylase family.</text>
</comment>
<dbReference type="EC" id="4.1.1.15" evidence="3"/>
<reference evidence="6 7" key="1">
    <citation type="journal article" date="2018" name="G3 (Bethesda)">
        <title>Phylogenetic and Phylogenomic Definition of Rhizopus Species.</title>
        <authorList>
            <person name="Gryganskyi A.P."/>
            <person name="Golan J."/>
            <person name="Dolatabadi S."/>
            <person name="Mondo S."/>
            <person name="Robb S."/>
            <person name="Idnurm A."/>
            <person name="Muszewska A."/>
            <person name="Steczkiewicz K."/>
            <person name="Masonjones S."/>
            <person name="Liao H.L."/>
            <person name="Gajdeczka M.T."/>
            <person name="Anike F."/>
            <person name="Vuek A."/>
            <person name="Anishchenko I.M."/>
            <person name="Voigt K."/>
            <person name="de Hoog G.S."/>
            <person name="Smith M.E."/>
            <person name="Heitman J."/>
            <person name="Vilgalys R."/>
            <person name="Stajich J.E."/>
        </authorList>
    </citation>
    <scope>NUCLEOTIDE SEQUENCE [LARGE SCALE GENOMIC DNA]</scope>
    <source>
        <strain evidence="6 7">CBS 357.93</strain>
    </source>
</reference>
<keyword evidence="7" id="KW-1185">Reference proteome</keyword>
<evidence type="ECO:0000313" key="6">
    <source>
        <dbReference type="EMBL" id="RCH84250.1"/>
    </source>
</evidence>
<dbReference type="InterPro" id="IPR010107">
    <property type="entry name" value="Glutamate_decarboxylase"/>
</dbReference>
<dbReference type="PANTHER" id="PTHR43321:SF6">
    <property type="entry name" value="GLUTAMATE DECARBOXYLASE"/>
    <property type="match status" value="1"/>
</dbReference>
<evidence type="ECO:0000256" key="2">
    <source>
        <dbReference type="ARBA" id="ARBA00009533"/>
    </source>
</evidence>
<organism evidence="6 7">
    <name type="scientific">Rhizopus azygosporus</name>
    <name type="common">Rhizopus microsporus var. azygosporus</name>
    <dbReference type="NCBI Taxonomy" id="86630"/>
    <lineage>
        <taxon>Eukaryota</taxon>
        <taxon>Fungi</taxon>
        <taxon>Fungi incertae sedis</taxon>
        <taxon>Mucoromycota</taxon>
        <taxon>Mucoromycotina</taxon>
        <taxon>Mucoromycetes</taxon>
        <taxon>Mucorales</taxon>
        <taxon>Mucorineae</taxon>
        <taxon>Rhizopodaceae</taxon>
        <taxon>Rhizopus</taxon>
    </lineage>
</organism>
<sequence length="77" mass="8535">MVFLSNAVSDARIEEVNSKGELHHDSVGTTVYGTRWASEDIPRFDLPQDEMPSNVAYRLIKDDLALDGNPALNLATF</sequence>
<dbReference type="GO" id="GO:0004351">
    <property type="term" value="F:glutamate decarboxylase activity"/>
    <property type="evidence" value="ECO:0007669"/>
    <property type="project" value="UniProtKB-EC"/>
</dbReference>
<dbReference type="GO" id="GO:0006538">
    <property type="term" value="P:L-glutamate catabolic process"/>
    <property type="evidence" value="ECO:0007669"/>
    <property type="project" value="TreeGrafter"/>
</dbReference>
<dbReference type="PANTHER" id="PTHR43321">
    <property type="entry name" value="GLUTAMATE DECARBOXYLASE"/>
    <property type="match status" value="1"/>
</dbReference>
<dbReference type="STRING" id="86630.A0A367J2V4"/>
<evidence type="ECO:0000256" key="1">
    <source>
        <dbReference type="ARBA" id="ARBA00001933"/>
    </source>
</evidence>
<feature type="non-terminal residue" evidence="6">
    <location>
        <position position="77"/>
    </location>
</feature>
<keyword evidence="5" id="KW-0456">Lyase</keyword>
<comment type="caution">
    <text evidence="6">The sequence shown here is derived from an EMBL/GenBank/DDBJ whole genome shotgun (WGS) entry which is preliminary data.</text>
</comment>
<dbReference type="AlphaFoldDB" id="A0A367J2V4"/>
<protein>
    <recommendedName>
        <fullName evidence="3">glutamate decarboxylase</fullName>
        <ecNumber evidence="3">4.1.1.15</ecNumber>
    </recommendedName>
</protein>
<evidence type="ECO:0000313" key="7">
    <source>
        <dbReference type="Proteomes" id="UP000252139"/>
    </source>
</evidence>
<accession>A0A367J2V4</accession>
<name>A0A367J2V4_RHIAZ</name>